<dbReference type="PANTHER" id="PTHR23026">
    <property type="entry name" value="NADPH NITROREDUCTASE"/>
    <property type="match status" value="1"/>
</dbReference>
<feature type="region of interest" description="Disordered" evidence="1">
    <location>
        <begin position="95"/>
        <end position="123"/>
    </location>
</feature>
<dbReference type="NCBIfam" id="NF047509">
    <property type="entry name" value="Rv3131_FMN_oxido"/>
    <property type="match status" value="1"/>
</dbReference>
<keyword evidence="4" id="KW-1185">Reference proteome</keyword>
<name>A0AAE3Z9K0_9ACTN</name>
<protein>
    <submittedName>
        <fullName evidence="3">Nitroreductase</fullName>
    </submittedName>
</protein>
<proteinExistence type="predicted"/>
<dbReference type="RefSeq" id="WP_310270300.1">
    <property type="nucleotide sequence ID" value="NZ_JAVDXW010000001.1"/>
</dbReference>
<feature type="domain" description="Nitroreductase" evidence="2">
    <location>
        <begin position="132"/>
        <end position="318"/>
    </location>
</feature>
<dbReference type="Pfam" id="PF00881">
    <property type="entry name" value="Nitroreductase"/>
    <property type="match status" value="1"/>
</dbReference>
<accession>A0AAE3Z9K0</accession>
<dbReference type="InterPro" id="IPR029479">
    <property type="entry name" value="Nitroreductase"/>
</dbReference>
<evidence type="ECO:0000313" key="3">
    <source>
        <dbReference type="EMBL" id="MDR7300843.1"/>
    </source>
</evidence>
<evidence type="ECO:0000259" key="2">
    <source>
        <dbReference type="Pfam" id="PF00881"/>
    </source>
</evidence>
<dbReference type="PANTHER" id="PTHR23026:SF123">
    <property type="entry name" value="NAD(P)H NITROREDUCTASE RV3131-RELATED"/>
    <property type="match status" value="1"/>
</dbReference>
<dbReference type="InterPro" id="IPR000415">
    <property type="entry name" value="Nitroreductase-like"/>
</dbReference>
<evidence type="ECO:0000313" key="4">
    <source>
        <dbReference type="Proteomes" id="UP001180845"/>
    </source>
</evidence>
<dbReference type="Gene3D" id="3.40.109.10">
    <property type="entry name" value="NADH Oxidase"/>
    <property type="match status" value="1"/>
</dbReference>
<dbReference type="EMBL" id="JAVDXW010000001">
    <property type="protein sequence ID" value="MDR7300843.1"/>
    <property type="molecule type" value="Genomic_DNA"/>
</dbReference>
<dbReference type="AlphaFoldDB" id="A0AAE3Z9K0"/>
<dbReference type="SUPFAM" id="SSF55469">
    <property type="entry name" value="FMN-dependent nitroreductase-like"/>
    <property type="match status" value="2"/>
</dbReference>
<dbReference type="GO" id="GO:0016491">
    <property type="term" value="F:oxidoreductase activity"/>
    <property type="evidence" value="ECO:0007669"/>
    <property type="project" value="InterPro"/>
</dbReference>
<dbReference type="InterPro" id="IPR050627">
    <property type="entry name" value="Nitroreductase/BluB"/>
</dbReference>
<reference evidence="3" key="1">
    <citation type="submission" date="2023-07" db="EMBL/GenBank/DDBJ databases">
        <title>Sequencing the genomes of 1000 actinobacteria strains.</title>
        <authorList>
            <person name="Klenk H.-P."/>
        </authorList>
    </citation>
    <scope>NUCLEOTIDE SEQUENCE</scope>
    <source>
        <strain evidence="3">DSM 45977</strain>
    </source>
</reference>
<sequence length="328" mass="36149">MRWRRTKPRHGAAVAGQPWTSEDIATLERTVDRAPSVHNTRPWSLTVQDRAATLHERTNAELEQHDPEGRDRRLSCGAALTNLILAVRNLGWATETRREHSPDPPDEIAAVLGSHREPPNATEGQRYRAIIRRTSYRRVFEPRAVSYLSREALLAAATSPTVFPRWVTMGEAPSVAELLAYAARVRRKDRSYQRELAMWTVGAPGEVAPGEGVPADAFGTEGVPAVGLTTSATRVPDEQRLAAWIETESLMVLSTASEDYYDHVSAGMAMQLAWLAATSLGLVASVMTQPLHLTEVRSGLRERLGLPGEPQLLMRFGYPAAVPGPRRP</sequence>
<gene>
    <name evidence="3" type="ORF">JOF55_001024</name>
</gene>
<dbReference type="Proteomes" id="UP001180845">
    <property type="component" value="Unassembled WGS sequence"/>
</dbReference>
<evidence type="ECO:0000256" key="1">
    <source>
        <dbReference type="SAM" id="MobiDB-lite"/>
    </source>
</evidence>
<organism evidence="3 4">
    <name type="scientific">Haloactinomyces albus</name>
    <dbReference type="NCBI Taxonomy" id="1352928"/>
    <lineage>
        <taxon>Bacteria</taxon>
        <taxon>Bacillati</taxon>
        <taxon>Actinomycetota</taxon>
        <taxon>Actinomycetes</taxon>
        <taxon>Actinopolysporales</taxon>
        <taxon>Actinopolysporaceae</taxon>
        <taxon>Haloactinomyces</taxon>
    </lineage>
</organism>
<comment type="caution">
    <text evidence="3">The sequence shown here is derived from an EMBL/GenBank/DDBJ whole genome shotgun (WGS) entry which is preliminary data.</text>
</comment>